<protein>
    <recommendedName>
        <fullName evidence="12">Integrase zinc-binding domain-containing protein</fullName>
    </recommendedName>
</protein>
<evidence type="ECO:0000256" key="7">
    <source>
        <dbReference type="SAM" id="MobiDB-lite"/>
    </source>
</evidence>
<evidence type="ECO:0000256" key="3">
    <source>
        <dbReference type="ARBA" id="ARBA00022722"/>
    </source>
</evidence>
<evidence type="ECO:0000313" key="10">
    <source>
        <dbReference type="EMBL" id="PIK58362.1"/>
    </source>
</evidence>
<feature type="domain" description="Reverse transcriptase RNase H-like" evidence="8">
    <location>
        <begin position="81"/>
        <end position="188"/>
    </location>
</feature>
<dbReference type="Proteomes" id="UP000230750">
    <property type="component" value="Unassembled WGS sequence"/>
</dbReference>
<dbReference type="InterPro" id="IPR041373">
    <property type="entry name" value="RT_RNaseH"/>
</dbReference>
<keyword evidence="5" id="KW-0378">Hydrolase</keyword>
<dbReference type="FunFam" id="1.10.340.70:FF:000001">
    <property type="entry name" value="Retrovirus-related Pol polyprotein from transposon gypsy-like Protein"/>
    <property type="match status" value="1"/>
</dbReference>
<evidence type="ECO:0000256" key="5">
    <source>
        <dbReference type="ARBA" id="ARBA00022801"/>
    </source>
</evidence>
<keyword evidence="4" id="KW-0255">Endonuclease</keyword>
<dbReference type="InterPro" id="IPR050951">
    <property type="entry name" value="Retrovirus_Pol_polyprotein"/>
</dbReference>
<evidence type="ECO:0000259" key="9">
    <source>
        <dbReference type="Pfam" id="PF17921"/>
    </source>
</evidence>
<dbReference type="Pfam" id="PF17917">
    <property type="entry name" value="RT_RNaseH"/>
    <property type="match status" value="1"/>
</dbReference>
<dbReference type="GO" id="GO:0004519">
    <property type="term" value="F:endonuclease activity"/>
    <property type="evidence" value="ECO:0007669"/>
    <property type="project" value="UniProtKB-KW"/>
</dbReference>
<organism evidence="10 11">
    <name type="scientific">Stichopus japonicus</name>
    <name type="common">Sea cucumber</name>
    <dbReference type="NCBI Taxonomy" id="307972"/>
    <lineage>
        <taxon>Eukaryota</taxon>
        <taxon>Metazoa</taxon>
        <taxon>Echinodermata</taxon>
        <taxon>Eleutherozoa</taxon>
        <taxon>Echinozoa</taxon>
        <taxon>Holothuroidea</taxon>
        <taxon>Aspidochirotacea</taxon>
        <taxon>Aspidochirotida</taxon>
        <taxon>Stichopodidae</taxon>
        <taxon>Apostichopus</taxon>
    </lineage>
</organism>
<dbReference type="GO" id="GO:0016787">
    <property type="term" value="F:hydrolase activity"/>
    <property type="evidence" value="ECO:0007669"/>
    <property type="project" value="UniProtKB-KW"/>
</dbReference>
<evidence type="ECO:0000256" key="6">
    <source>
        <dbReference type="ARBA" id="ARBA00022918"/>
    </source>
</evidence>
<accession>A0A2G8LDP3</accession>
<dbReference type="InterPro" id="IPR043502">
    <property type="entry name" value="DNA/RNA_pol_sf"/>
</dbReference>
<feature type="compositionally biased region" description="Basic and acidic residues" evidence="7">
    <location>
        <begin position="262"/>
        <end position="277"/>
    </location>
</feature>
<proteinExistence type="predicted"/>
<dbReference type="Gene3D" id="3.10.20.370">
    <property type="match status" value="1"/>
</dbReference>
<comment type="caution">
    <text evidence="10">The sequence shown here is derived from an EMBL/GenBank/DDBJ whole genome shotgun (WGS) entry which is preliminary data.</text>
</comment>
<dbReference type="Gene3D" id="1.10.340.70">
    <property type="match status" value="1"/>
</dbReference>
<dbReference type="InterPro" id="IPR041588">
    <property type="entry name" value="Integrase_H2C2"/>
</dbReference>
<dbReference type="OrthoDB" id="3598281at2759"/>
<keyword evidence="1" id="KW-0808">Transferase</keyword>
<feature type="domain" description="Integrase zinc-binding" evidence="9">
    <location>
        <begin position="342"/>
        <end position="395"/>
    </location>
</feature>
<reference evidence="10 11" key="1">
    <citation type="journal article" date="2017" name="PLoS Biol.">
        <title>The sea cucumber genome provides insights into morphological evolution and visceral regeneration.</title>
        <authorList>
            <person name="Zhang X."/>
            <person name="Sun L."/>
            <person name="Yuan J."/>
            <person name="Sun Y."/>
            <person name="Gao Y."/>
            <person name="Zhang L."/>
            <person name="Li S."/>
            <person name="Dai H."/>
            <person name="Hamel J.F."/>
            <person name="Liu C."/>
            <person name="Yu Y."/>
            <person name="Liu S."/>
            <person name="Lin W."/>
            <person name="Guo K."/>
            <person name="Jin S."/>
            <person name="Xu P."/>
            <person name="Storey K.B."/>
            <person name="Huan P."/>
            <person name="Zhang T."/>
            <person name="Zhou Y."/>
            <person name="Zhang J."/>
            <person name="Lin C."/>
            <person name="Li X."/>
            <person name="Xing L."/>
            <person name="Huo D."/>
            <person name="Sun M."/>
            <person name="Wang L."/>
            <person name="Mercier A."/>
            <person name="Li F."/>
            <person name="Yang H."/>
            <person name="Xiang J."/>
        </authorList>
    </citation>
    <scope>NUCLEOTIDE SEQUENCE [LARGE SCALE GENOMIC DNA]</scope>
    <source>
        <strain evidence="10">Shaxun</strain>
        <tissue evidence="10">Muscle</tissue>
    </source>
</reference>
<evidence type="ECO:0000256" key="4">
    <source>
        <dbReference type="ARBA" id="ARBA00022759"/>
    </source>
</evidence>
<evidence type="ECO:0000256" key="1">
    <source>
        <dbReference type="ARBA" id="ARBA00022679"/>
    </source>
</evidence>
<dbReference type="Gene3D" id="3.30.70.270">
    <property type="match status" value="1"/>
</dbReference>
<keyword evidence="2" id="KW-0548">Nucleotidyltransferase</keyword>
<dbReference type="Pfam" id="PF17921">
    <property type="entry name" value="Integrase_H2C2"/>
    <property type="match status" value="1"/>
</dbReference>
<dbReference type="EMBL" id="MRZV01000115">
    <property type="protein sequence ID" value="PIK58362.1"/>
    <property type="molecule type" value="Genomic_DNA"/>
</dbReference>
<feature type="region of interest" description="Disordered" evidence="7">
    <location>
        <begin position="257"/>
        <end position="277"/>
    </location>
</feature>
<gene>
    <name evidence="10" type="ORF">BSL78_04750</name>
</gene>
<dbReference type="PANTHER" id="PTHR37984">
    <property type="entry name" value="PROTEIN CBG26694"/>
    <property type="match status" value="1"/>
</dbReference>
<evidence type="ECO:0008006" key="12">
    <source>
        <dbReference type="Google" id="ProtNLM"/>
    </source>
</evidence>
<keyword evidence="11" id="KW-1185">Reference proteome</keyword>
<keyword evidence="3" id="KW-0540">Nuclease</keyword>
<dbReference type="SUPFAM" id="SSF56672">
    <property type="entry name" value="DNA/RNA polymerases"/>
    <property type="match status" value="1"/>
</dbReference>
<name>A0A2G8LDP3_STIJA</name>
<evidence type="ECO:0000256" key="2">
    <source>
        <dbReference type="ARBA" id="ARBA00022695"/>
    </source>
</evidence>
<evidence type="ECO:0000313" key="11">
    <source>
        <dbReference type="Proteomes" id="UP000230750"/>
    </source>
</evidence>
<sequence>MTGYYCRYLKDYSKRAKSLFDLLSGPKDLKTVVAPRTGRARPKDSNQVPSKTPIEWTSKHQIVLESLIDDLATAPVMAYPDFSQPFVLHTDASQDGLGAVLYQRQGGVMRVIGYGSRTLNPAEKNYHLHSGKLEFLALKWAITEQFRDYLYYAPTFTVYTDNNPLTYILTSAKLNATGHRWVAELADYHFSIKYRPGKNNADADTLSRLPLEVETMEKTCSEEISPEAMSAIVQMVSTHQHDDAPWIMSVAAIVKGQEPNTESERSPTKHAEVRDWSKEQGQGEALKYVISFKARGRWPTKRERVGETPEMTAWMREWSHLHLGEGMVLRRQTKTRDQVALPKHLRQTVFTELHDNMGHLGAARVVQLARDRFYWPHLEADIEHYVTKVCRYCKAARFYLLPKIHKPGNPGRPIISGNGSPTEKISLFVDHFIKPLVPQINSYIHDTPDFLRKLEDIKNQIPSTAIIGTFDVTSLYTNIPHAEDRLQRAVPEKPSSPTDDHATYETFLYAAVPPLTSNPTPIQHGTFKCDRTSRCIVCSHHIVESNSITSHSMQLTHKTKGHITCTTTNVIYLISCRVCGIQYVGETKTTLRSDSMVTDPQSTP</sequence>
<dbReference type="STRING" id="307972.A0A2G8LDP3"/>
<evidence type="ECO:0000259" key="8">
    <source>
        <dbReference type="Pfam" id="PF17917"/>
    </source>
</evidence>
<dbReference type="FunFam" id="3.10.20.370:FF:000001">
    <property type="entry name" value="Retrovirus-related Pol polyprotein from transposon 17.6-like protein"/>
    <property type="match status" value="1"/>
</dbReference>
<dbReference type="AlphaFoldDB" id="A0A2G8LDP3"/>
<keyword evidence="6" id="KW-0695">RNA-directed DNA polymerase</keyword>
<dbReference type="GO" id="GO:0003964">
    <property type="term" value="F:RNA-directed DNA polymerase activity"/>
    <property type="evidence" value="ECO:0007669"/>
    <property type="project" value="UniProtKB-KW"/>
</dbReference>
<dbReference type="PANTHER" id="PTHR37984:SF5">
    <property type="entry name" value="PROTEIN NYNRIN-LIKE"/>
    <property type="match status" value="1"/>
</dbReference>
<dbReference type="CDD" id="cd09274">
    <property type="entry name" value="RNase_HI_RT_Ty3"/>
    <property type="match status" value="1"/>
</dbReference>
<dbReference type="InterPro" id="IPR043128">
    <property type="entry name" value="Rev_trsase/Diguanyl_cyclase"/>
</dbReference>